<proteinExistence type="predicted"/>
<gene>
    <name evidence="2" type="ORF">LTRI10_LOCUS13761</name>
</gene>
<sequence length="108" mass="12150">MWGHAGTTEYALERAIPPRDNTMTATGSPADSAPAGEAKPPDLTAGTRRPSEETSSPDGKKERGDYRFLLWMLLPKDGKDRMEERFNGRIKVGHFERIKGLYHFMADR</sequence>
<evidence type="ECO:0000256" key="1">
    <source>
        <dbReference type="SAM" id="MobiDB-lite"/>
    </source>
</evidence>
<name>A0AAV2DFV7_9ROSI</name>
<dbReference type="Proteomes" id="UP001497516">
    <property type="component" value="Chromosome 2"/>
</dbReference>
<reference evidence="2 3" key="1">
    <citation type="submission" date="2024-04" db="EMBL/GenBank/DDBJ databases">
        <authorList>
            <person name="Fracassetti M."/>
        </authorList>
    </citation>
    <scope>NUCLEOTIDE SEQUENCE [LARGE SCALE GENOMIC DNA]</scope>
</reference>
<evidence type="ECO:0000313" key="2">
    <source>
        <dbReference type="EMBL" id="CAL1371712.1"/>
    </source>
</evidence>
<evidence type="ECO:0000313" key="3">
    <source>
        <dbReference type="Proteomes" id="UP001497516"/>
    </source>
</evidence>
<keyword evidence="3" id="KW-1185">Reference proteome</keyword>
<organism evidence="2 3">
    <name type="scientific">Linum trigynum</name>
    <dbReference type="NCBI Taxonomy" id="586398"/>
    <lineage>
        <taxon>Eukaryota</taxon>
        <taxon>Viridiplantae</taxon>
        <taxon>Streptophyta</taxon>
        <taxon>Embryophyta</taxon>
        <taxon>Tracheophyta</taxon>
        <taxon>Spermatophyta</taxon>
        <taxon>Magnoliopsida</taxon>
        <taxon>eudicotyledons</taxon>
        <taxon>Gunneridae</taxon>
        <taxon>Pentapetalae</taxon>
        <taxon>rosids</taxon>
        <taxon>fabids</taxon>
        <taxon>Malpighiales</taxon>
        <taxon>Linaceae</taxon>
        <taxon>Linum</taxon>
    </lineage>
</organism>
<dbReference type="AlphaFoldDB" id="A0AAV2DFV7"/>
<feature type="region of interest" description="Disordered" evidence="1">
    <location>
        <begin position="1"/>
        <end position="62"/>
    </location>
</feature>
<dbReference type="EMBL" id="OZ034815">
    <property type="protein sequence ID" value="CAL1371712.1"/>
    <property type="molecule type" value="Genomic_DNA"/>
</dbReference>
<protein>
    <submittedName>
        <fullName evidence="2">Uncharacterized protein</fullName>
    </submittedName>
</protein>
<accession>A0AAV2DFV7</accession>